<evidence type="ECO:0000313" key="1">
    <source>
        <dbReference type="EMBL" id="QJA56865.1"/>
    </source>
</evidence>
<proteinExistence type="predicted"/>
<dbReference type="AlphaFoldDB" id="A0A6M3IHJ5"/>
<protein>
    <recommendedName>
        <fullName evidence="2">Portal protein</fullName>
    </recommendedName>
</protein>
<dbReference type="EMBL" id="MT141242">
    <property type="protein sequence ID" value="QJA56865.1"/>
    <property type="molecule type" value="Genomic_DNA"/>
</dbReference>
<name>A0A6M3IHJ5_9ZZZZ</name>
<gene>
    <name evidence="1" type="ORF">MM415B01782_0009</name>
</gene>
<reference evidence="1" key="1">
    <citation type="submission" date="2020-03" db="EMBL/GenBank/DDBJ databases">
        <title>The deep terrestrial virosphere.</title>
        <authorList>
            <person name="Holmfeldt K."/>
            <person name="Nilsson E."/>
            <person name="Simone D."/>
            <person name="Lopez-Fernandez M."/>
            <person name="Wu X."/>
            <person name="de Brujin I."/>
            <person name="Lundin D."/>
            <person name="Andersson A."/>
            <person name="Bertilsson S."/>
            <person name="Dopson M."/>
        </authorList>
    </citation>
    <scope>NUCLEOTIDE SEQUENCE</scope>
    <source>
        <strain evidence="1">MM415B01782</strain>
    </source>
</reference>
<organism evidence="1">
    <name type="scientific">viral metagenome</name>
    <dbReference type="NCBI Taxonomy" id="1070528"/>
    <lineage>
        <taxon>unclassified sequences</taxon>
        <taxon>metagenomes</taxon>
        <taxon>organismal metagenomes</taxon>
    </lineage>
</organism>
<accession>A0A6M3IHJ5</accession>
<evidence type="ECO:0008006" key="2">
    <source>
        <dbReference type="Google" id="ProtNLM"/>
    </source>
</evidence>
<sequence>MSYQFVLPKDKVQAANTVHSLVTQGRGKRNPVSIRWWIASAYLQGYRDFSRLDYTGGTVSLTYMDESGLLKFKFEEIVSKYVTQLGRLLALDLSPTVERMGISLDGMRKASVAQVVLDSAFPQDKVKKLALLLHPIILMYGTAGLALWVDSPDSMGIEVIPPWEILPIPIDVSGPHDVRGIIRARYVPVDWIKGLMITPGEKSKEYKNIDHVSMPTGNMPIDADAIGEGLMSMTSGGGGFFVKATTDDERTMAGRAGKKKDETHQDLTQLIEIWTETSDGYLAEYAVYAGMTKYVELYRHNHSESKYHMPIRIARDVITSGFWGRSYVDQLISLNREVEIAMSSMFQAVSDFDIYGFQLWPTSLGVPPEAERGQDGLKRIRYEPDYTVPDTKPENIFPTKMTAPHVDIVRVGLEMMDRIANQPTEMMSGSAPGRVDSSKGLGFLYEMSTIPLSSTAKNIADAVSGVYRAMLGIIRDQWTDRKVVSLTNLDDSLAGVILDAEAGTMSLSHNSIPHPDEVSLTIASEVPVSKEQQKYELKEALREGRITLEEFSFNVRKQGLDLPVGMEIEWQNYRRAMLNNILLFGDGETPGQAIGSPSDLHRVHLKVLDCFMARPEFYAASAGVREAFIKERGERLALLGNYLDQLEYPEDIAKMESEQYGSAEGVSDIF</sequence>